<dbReference type="SMART" id="SM00151">
    <property type="entry name" value="SWIB"/>
    <property type="match status" value="1"/>
</dbReference>
<sequence>MTDTINDQSNISLSFATINDSITLFKMQLNSLQQHIRTLEKQVKKETKNVTKVLKNKDKPKKPKAPSGFAKPTKVTKELCEFMERPEGTEIARTEVTKSLSQYIKANNLQEKGENSKNRINPDVKLKNLLGLSNEETENLTYFTIQKHMNKHFIKKQPVTNNEEPTV</sequence>
<name>A0A6C0I996_9ZZZZ</name>
<protein>
    <recommendedName>
        <fullName evidence="2">DM2 domain-containing protein</fullName>
    </recommendedName>
</protein>
<dbReference type="PROSITE" id="PS51925">
    <property type="entry name" value="SWIB_MDM2"/>
    <property type="match status" value="1"/>
</dbReference>
<dbReference type="Gene3D" id="1.10.245.10">
    <property type="entry name" value="SWIB/MDM2 domain"/>
    <property type="match status" value="1"/>
</dbReference>
<evidence type="ECO:0000256" key="1">
    <source>
        <dbReference type="SAM" id="Coils"/>
    </source>
</evidence>
<dbReference type="PANTHER" id="PTHR13844">
    <property type="entry name" value="SWI/SNF-RELATED MATRIX-ASSOCIATED ACTIN-DEPENDENT REGULATOR OF CHROMATIN SUBFAMILY D"/>
    <property type="match status" value="1"/>
</dbReference>
<feature type="domain" description="DM2" evidence="2">
    <location>
        <begin position="68"/>
        <end position="155"/>
    </location>
</feature>
<proteinExistence type="predicted"/>
<dbReference type="SUPFAM" id="SSF47592">
    <property type="entry name" value="SWIB/MDM2 domain"/>
    <property type="match status" value="1"/>
</dbReference>
<dbReference type="InterPro" id="IPR036885">
    <property type="entry name" value="SWIB_MDM2_dom_sf"/>
</dbReference>
<dbReference type="EMBL" id="MN740129">
    <property type="protein sequence ID" value="QHT88975.1"/>
    <property type="molecule type" value="Genomic_DNA"/>
</dbReference>
<keyword evidence="1" id="KW-0175">Coiled coil</keyword>
<dbReference type="InterPro" id="IPR019835">
    <property type="entry name" value="SWIB_domain"/>
</dbReference>
<dbReference type="CDD" id="cd10567">
    <property type="entry name" value="SWIB-MDM2_like"/>
    <property type="match status" value="1"/>
</dbReference>
<accession>A0A6C0I996</accession>
<feature type="coiled-coil region" evidence="1">
    <location>
        <begin position="22"/>
        <end position="56"/>
    </location>
</feature>
<dbReference type="Pfam" id="PF02201">
    <property type="entry name" value="SWIB"/>
    <property type="match status" value="1"/>
</dbReference>
<dbReference type="AlphaFoldDB" id="A0A6C0I996"/>
<reference evidence="3" key="1">
    <citation type="journal article" date="2020" name="Nature">
        <title>Giant virus diversity and host interactions through global metagenomics.</title>
        <authorList>
            <person name="Schulz F."/>
            <person name="Roux S."/>
            <person name="Paez-Espino D."/>
            <person name="Jungbluth S."/>
            <person name="Walsh D.A."/>
            <person name="Denef V.J."/>
            <person name="McMahon K.D."/>
            <person name="Konstantinidis K.T."/>
            <person name="Eloe-Fadrosh E.A."/>
            <person name="Kyrpides N.C."/>
            <person name="Woyke T."/>
        </authorList>
    </citation>
    <scope>NUCLEOTIDE SEQUENCE</scope>
    <source>
        <strain evidence="3">GVMAG-M-3300023184-51</strain>
    </source>
</reference>
<evidence type="ECO:0000259" key="2">
    <source>
        <dbReference type="PROSITE" id="PS51925"/>
    </source>
</evidence>
<dbReference type="InterPro" id="IPR003121">
    <property type="entry name" value="SWIB_MDM2_domain"/>
</dbReference>
<organism evidence="3">
    <name type="scientific">viral metagenome</name>
    <dbReference type="NCBI Taxonomy" id="1070528"/>
    <lineage>
        <taxon>unclassified sequences</taxon>
        <taxon>metagenomes</taxon>
        <taxon>organismal metagenomes</taxon>
    </lineage>
</organism>
<evidence type="ECO:0000313" key="3">
    <source>
        <dbReference type="EMBL" id="QHT88975.1"/>
    </source>
</evidence>